<feature type="binding site" evidence="12 13">
    <location>
        <position position="49"/>
    </location>
    <ligand>
        <name>[4Fe-4S] cluster</name>
        <dbReference type="ChEBI" id="CHEBI:49883"/>
        <label>1</label>
    </ligand>
</feature>
<dbReference type="InterPro" id="IPR050294">
    <property type="entry name" value="RnfB_subfamily"/>
</dbReference>
<feature type="binding site" evidence="12 13">
    <location>
        <position position="116"/>
    </location>
    <ligand>
        <name>[4Fe-4S] cluster</name>
        <dbReference type="ChEBI" id="CHEBI:49883"/>
        <label>2</label>
    </ligand>
</feature>
<evidence type="ECO:0000256" key="11">
    <source>
        <dbReference type="ARBA" id="ARBA00023136"/>
    </source>
</evidence>
<dbReference type="Gene3D" id="1.10.15.40">
    <property type="entry name" value="Electron transport complex subunit B, putative Fe-S cluster"/>
    <property type="match status" value="1"/>
</dbReference>
<feature type="domain" description="4Fe-4S" evidence="15">
    <location>
        <begin position="29"/>
        <end position="88"/>
    </location>
</feature>
<evidence type="ECO:0000256" key="5">
    <source>
        <dbReference type="ARBA" id="ARBA00022723"/>
    </source>
</evidence>
<feature type="region of interest" description="Hydrophobic" evidence="12">
    <location>
        <begin position="1"/>
        <end position="23"/>
    </location>
</feature>
<evidence type="ECO:0000256" key="6">
    <source>
        <dbReference type="ARBA" id="ARBA00022737"/>
    </source>
</evidence>
<evidence type="ECO:0000313" key="17">
    <source>
        <dbReference type="Proteomes" id="UP000252707"/>
    </source>
</evidence>
<dbReference type="PROSITE" id="PS00198">
    <property type="entry name" value="4FE4S_FER_1"/>
    <property type="match status" value="1"/>
</dbReference>
<keyword evidence="5 12" id="KW-0479">Metal-binding</keyword>
<keyword evidence="8 12" id="KW-0249">Electron transport</keyword>
<feature type="binding site" evidence="12 13">
    <location>
        <position position="46"/>
    </location>
    <ligand>
        <name>[4Fe-4S] cluster</name>
        <dbReference type="ChEBI" id="CHEBI:49883"/>
        <label>1</label>
    </ligand>
</feature>
<evidence type="ECO:0000313" key="16">
    <source>
        <dbReference type="EMBL" id="RCX31986.1"/>
    </source>
</evidence>
<dbReference type="InterPro" id="IPR017900">
    <property type="entry name" value="4Fe4S_Fe_S_CS"/>
</dbReference>
<comment type="cofactor">
    <cofactor evidence="12 13">
        <name>[4Fe-4S] cluster</name>
        <dbReference type="ChEBI" id="CHEBI:49883"/>
    </cofactor>
    <text evidence="12 13">Binds 3 [4Fe-4S] clusters.</text>
</comment>
<comment type="subcellular location">
    <subcellularLocation>
        <location evidence="12">Cell inner membrane</location>
    </subcellularLocation>
</comment>
<dbReference type="PANTHER" id="PTHR42859">
    <property type="entry name" value="OXIDOREDUCTASE"/>
    <property type="match status" value="1"/>
</dbReference>
<dbReference type="GO" id="GO:0051539">
    <property type="term" value="F:4 iron, 4 sulfur cluster binding"/>
    <property type="evidence" value="ECO:0007669"/>
    <property type="project" value="UniProtKB-UniRule"/>
</dbReference>
<feature type="binding site" evidence="12 13">
    <location>
        <position position="140"/>
    </location>
    <ligand>
        <name>[4Fe-4S] cluster</name>
        <dbReference type="ChEBI" id="CHEBI:49883"/>
        <label>3</label>
    </ligand>
</feature>
<keyword evidence="10 12" id="KW-0411">Iron-sulfur</keyword>
<evidence type="ECO:0000256" key="4">
    <source>
        <dbReference type="ARBA" id="ARBA00022519"/>
    </source>
</evidence>
<dbReference type="PROSITE" id="PS51656">
    <property type="entry name" value="4FE4S"/>
    <property type="match status" value="1"/>
</dbReference>
<feature type="binding site" evidence="12 13">
    <location>
        <position position="54"/>
    </location>
    <ligand>
        <name>[4Fe-4S] cluster</name>
        <dbReference type="ChEBI" id="CHEBI:49883"/>
        <label>1</label>
    </ligand>
</feature>
<feature type="domain" description="4Fe-4S ferredoxin-type" evidence="14">
    <location>
        <begin position="131"/>
        <end position="160"/>
    </location>
</feature>
<keyword evidence="6 12" id="KW-0677">Repeat</keyword>
<dbReference type="Gene3D" id="3.30.70.20">
    <property type="match status" value="1"/>
</dbReference>
<dbReference type="RefSeq" id="WP_114278814.1">
    <property type="nucleotide sequence ID" value="NZ_QPJY01000002.1"/>
</dbReference>
<evidence type="ECO:0000256" key="12">
    <source>
        <dbReference type="HAMAP-Rule" id="MF_00463"/>
    </source>
</evidence>
<comment type="caution">
    <text evidence="12">Lacks conserved residue(s) required for the propagation of feature annotation.</text>
</comment>
<organism evidence="16 17">
    <name type="scientific">Thioalbus denitrificans</name>
    <dbReference type="NCBI Taxonomy" id="547122"/>
    <lineage>
        <taxon>Bacteria</taxon>
        <taxon>Pseudomonadati</taxon>
        <taxon>Pseudomonadota</taxon>
        <taxon>Gammaproteobacteria</taxon>
        <taxon>Chromatiales</taxon>
        <taxon>Ectothiorhodospiraceae</taxon>
        <taxon>Thioalbus</taxon>
    </lineage>
</organism>
<dbReference type="InterPro" id="IPR007202">
    <property type="entry name" value="4Fe-4S_dom"/>
</dbReference>
<keyword evidence="4 12" id="KW-0997">Cell inner membrane</keyword>
<feature type="binding site" evidence="12 13">
    <location>
        <position position="150"/>
    </location>
    <ligand>
        <name>[4Fe-4S] cluster</name>
        <dbReference type="ChEBI" id="CHEBI:49883"/>
        <label>2</label>
    </ligand>
</feature>
<dbReference type="Proteomes" id="UP000252707">
    <property type="component" value="Unassembled WGS sequence"/>
</dbReference>
<feature type="binding site" evidence="12 13">
    <location>
        <position position="71"/>
    </location>
    <ligand>
        <name>[4Fe-4S] cluster</name>
        <dbReference type="ChEBI" id="CHEBI:49883"/>
        <label>1</label>
    </ligand>
</feature>
<dbReference type="GO" id="GO:0005886">
    <property type="term" value="C:plasma membrane"/>
    <property type="evidence" value="ECO:0007669"/>
    <property type="project" value="UniProtKB-SubCell"/>
</dbReference>
<evidence type="ECO:0000256" key="8">
    <source>
        <dbReference type="ARBA" id="ARBA00022982"/>
    </source>
</evidence>
<proteinExistence type="inferred from homology"/>
<evidence type="ECO:0000259" key="15">
    <source>
        <dbReference type="PROSITE" id="PS51656"/>
    </source>
</evidence>
<dbReference type="EMBL" id="QPJY01000002">
    <property type="protein sequence ID" value="RCX31986.1"/>
    <property type="molecule type" value="Genomic_DNA"/>
</dbReference>
<gene>
    <name evidence="12" type="primary">rnfB</name>
    <name evidence="16" type="ORF">DFQ59_102336</name>
</gene>
<feature type="binding site" evidence="12 13">
    <location>
        <position position="113"/>
    </location>
    <ligand>
        <name>[4Fe-4S] cluster</name>
        <dbReference type="ChEBI" id="CHEBI:49883"/>
        <label>2</label>
    </ligand>
</feature>
<keyword evidence="7 12" id="KW-1278">Translocase</keyword>
<dbReference type="Pfam" id="PF14697">
    <property type="entry name" value="Fer4_21"/>
    <property type="match status" value="1"/>
</dbReference>
<evidence type="ECO:0000256" key="13">
    <source>
        <dbReference type="PIRSR" id="PIRSR005784-1"/>
    </source>
</evidence>
<dbReference type="GO" id="GO:0046872">
    <property type="term" value="F:metal ion binding"/>
    <property type="evidence" value="ECO:0007669"/>
    <property type="project" value="UniProtKB-KW"/>
</dbReference>
<keyword evidence="9 12" id="KW-0408">Iron</keyword>
<dbReference type="EC" id="7.-.-.-" evidence="12"/>
<dbReference type="PROSITE" id="PS51379">
    <property type="entry name" value="4FE4S_FER_2"/>
    <property type="match status" value="2"/>
</dbReference>
<evidence type="ECO:0000256" key="7">
    <source>
        <dbReference type="ARBA" id="ARBA00022967"/>
    </source>
</evidence>
<comment type="caution">
    <text evidence="16">The sequence shown here is derived from an EMBL/GenBank/DDBJ whole genome shotgun (WGS) entry which is preliminary data.</text>
</comment>
<dbReference type="InterPro" id="IPR010207">
    <property type="entry name" value="Elect_transpt_cplx_RnfB/RsxB"/>
</dbReference>
<protein>
    <recommendedName>
        <fullName evidence="12">Ion-translocating oxidoreductase complex subunit B</fullName>
        <ecNumber evidence="12">7.-.-.-</ecNumber>
    </recommendedName>
    <alternativeName>
        <fullName evidence="12">Rnf electron transport complex subunit B</fullName>
    </alternativeName>
</protein>
<dbReference type="GO" id="GO:0022900">
    <property type="term" value="P:electron transport chain"/>
    <property type="evidence" value="ECO:0007669"/>
    <property type="project" value="UniProtKB-UniRule"/>
</dbReference>
<comment type="function">
    <text evidence="12">Part of a membrane-bound complex that couples electron transfer with translocation of ions across the membrane.</text>
</comment>
<feature type="domain" description="4Fe-4S ferredoxin-type" evidence="14">
    <location>
        <begin position="101"/>
        <end position="130"/>
    </location>
</feature>
<evidence type="ECO:0000256" key="3">
    <source>
        <dbReference type="ARBA" id="ARBA00022485"/>
    </source>
</evidence>
<dbReference type="SUPFAM" id="SSF54862">
    <property type="entry name" value="4Fe-4S ferredoxins"/>
    <property type="match status" value="1"/>
</dbReference>
<name>A0A369CH23_9GAMM</name>
<sequence length="177" mass="18110">MLIAIFSLSALGLVLGLLLGTAARFLKVEGNALAGEIEALLPGSQCGQCGYPGCGPAAEALASGAAPVTVCPPGGRALAEALAAKLGVSADLSGVEDRAPMLAFINEALCVGCTRCFKRCPTDAILGASRQIHAVLTEACTGCGKCVDICPTECVEMHEVRPTLQTWYWPRPVPVGA</sequence>
<feature type="binding site" evidence="12 13">
    <location>
        <position position="120"/>
    </location>
    <ligand>
        <name>[4Fe-4S] cluster</name>
        <dbReference type="ChEBI" id="CHEBI:49883"/>
        <label>3</label>
    </ligand>
</feature>
<keyword evidence="17" id="KW-1185">Reference proteome</keyword>
<dbReference type="OrthoDB" id="9789936at2"/>
<keyword evidence="11 12" id="KW-0472">Membrane</keyword>
<reference evidence="16 17" key="1">
    <citation type="submission" date="2018-07" db="EMBL/GenBank/DDBJ databases">
        <title>Genomic Encyclopedia of Type Strains, Phase IV (KMG-IV): sequencing the most valuable type-strain genomes for metagenomic binning, comparative biology and taxonomic classification.</title>
        <authorList>
            <person name="Goeker M."/>
        </authorList>
    </citation>
    <scope>NUCLEOTIDE SEQUENCE [LARGE SCALE GENOMIC DNA]</scope>
    <source>
        <strain evidence="16 17">DSM 26407</strain>
    </source>
</reference>
<evidence type="ECO:0000259" key="14">
    <source>
        <dbReference type="PROSITE" id="PS51379"/>
    </source>
</evidence>
<comment type="similarity">
    <text evidence="12">Belongs to the 4Fe4S bacterial-type ferredoxin family. RnfB subfamily.</text>
</comment>
<keyword evidence="1 12" id="KW-0813">Transport</keyword>
<dbReference type="Pfam" id="PF04060">
    <property type="entry name" value="FeS"/>
    <property type="match status" value="1"/>
</dbReference>
<dbReference type="AlphaFoldDB" id="A0A369CH23"/>
<dbReference type="PANTHER" id="PTHR42859:SF3">
    <property type="entry name" value="ION-TRANSLOCATING OXIDOREDUCTASE COMPLEX SUBUNIT B"/>
    <property type="match status" value="1"/>
</dbReference>
<dbReference type="PIRSF" id="PIRSF005784">
    <property type="entry name" value="Elect_transpt_RnfB"/>
    <property type="match status" value="1"/>
</dbReference>
<feature type="binding site" evidence="12 13">
    <location>
        <position position="146"/>
    </location>
    <ligand>
        <name>[4Fe-4S] cluster</name>
        <dbReference type="ChEBI" id="CHEBI:49883"/>
        <label>3</label>
    </ligand>
</feature>
<comment type="subunit">
    <text evidence="12">The complex is composed of six subunits: RnfA, RnfB, RnfC, RnfD, RnfE and RnfG.</text>
</comment>
<dbReference type="InterPro" id="IPR016463">
    <property type="entry name" value="RnfB/RsxB_Proteobac"/>
</dbReference>
<dbReference type="GO" id="GO:0009055">
    <property type="term" value="F:electron transfer activity"/>
    <property type="evidence" value="ECO:0007669"/>
    <property type="project" value="InterPro"/>
</dbReference>
<evidence type="ECO:0000256" key="2">
    <source>
        <dbReference type="ARBA" id="ARBA00022475"/>
    </source>
</evidence>
<dbReference type="InterPro" id="IPR017896">
    <property type="entry name" value="4Fe4S_Fe-S-bd"/>
</dbReference>
<accession>A0A369CH23</accession>
<dbReference type="NCBIfam" id="TIGR01944">
    <property type="entry name" value="rnfB"/>
    <property type="match status" value="1"/>
</dbReference>
<feature type="binding site" evidence="12 13">
    <location>
        <position position="110"/>
    </location>
    <ligand>
        <name>[4Fe-4S] cluster</name>
        <dbReference type="ChEBI" id="CHEBI:49883"/>
        <label>2</label>
    </ligand>
</feature>
<dbReference type="HAMAP" id="MF_00463">
    <property type="entry name" value="RsxB_RnfB"/>
    <property type="match status" value="1"/>
</dbReference>
<evidence type="ECO:0000256" key="10">
    <source>
        <dbReference type="ARBA" id="ARBA00023014"/>
    </source>
</evidence>
<feature type="binding site" evidence="12 13">
    <location>
        <position position="143"/>
    </location>
    <ligand>
        <name>[4Fe-4S] cluster</name>
        <dbReference type="ChEBI" id="CHEBI:49883"/>
        <label>3</label>
    </ligand>
</feature>
<keyword evidence="3 12" id="KW-0004">4Fe-4S</keyword>
<evidence type="ECO:0000256" key="1">
    <source>
        <dbReference type="ARBA" id="ARBA00022448"/>
    </source>
</evidence>
<keyword evidence="2 12" id="KW-1003">Cell membrane</keyword>
<evidence type="ECO:0000256" key="9">
    <source>
        <dbReference type="ARBA" id="ARBA00023004"/>
    </source>
</evidence>